<evidence type="ECO:0000256" key="2">
    <source>
        <dbReference type="ARBA" id="ARBA00022737"/>
    </source>
</evidence>
<proteinExistence type="predicted"/>
<dbReference type="EMBL" id="JRKL02003986">
    <property type="protein sequence ID" value="KAF3953651.1"/>
    <property type="molecule type" value="Genomic_DNA"/>
</dbReference>
<dbReference type="OrthoDB" id="1936883at2759"/>
<dbReference type="InterPro" id="IPR055414">
    <property type="entry name" value="LRR_R13L4/SHOC2-like"/>
</dbReference>
<dbReference type="PROSITE" id="PS51450">
    <property type="entry name" value="LRR"/>
    <property type="match status" value="1"/>
</dbReference>
<accession>A0A8J4VM70</accession>
<keyword evidence="5" id="KW-1185">Reference proteome</keyword>
<reference evidence="4" key="1">
    <citation type="submission" date="2020-03" db="EMBL/GenBank/DDBJ databases">
        <title>Castanea mollissima Vanexum genome sequencing.</title>
        <authorList>
            <person name="Staton M."/>
        </authorList>
    </citation>
    <scope>NUCLEOTIDE SEQUENCE</scope>
    <source>
        <tissue evidence="4">Leaf</tissue>
    </source>
</reference>
<sequence length="669" mass="76517">MYNDTVWMHDLLEEMGRNIVCQECLDDPGKRSRLWDYEDIDKVFKKNKGTGALKAMDIVSTYNEQQDVYWNHEAFLKMDNLKFLRICGILHVPTQLPNDLKILDWILYPSKSLQSSFQLDELVQLCLQQSKIEQLWIGIKNFDKLKFIDLTDSSDLIVTPNFTGVPNLEKLVLVRCTNLRKFHPSIRILEKLIHLNLQDCERLIRLPRKFGMESPVTLELSNCSKCKENPKFVVNKEFLREISLDRTAVVELIKNLPENIWIVKGLEVLDLSKADIEELPSSIERLTNLTSLTLRYCMNLVRLPNTICSLKLLNSIDLFGCFKFGNLPKNIGNVKGLELLNLCWTAIKEVPSSIVLLKNLKHLYICRFSKFCSLPTSLELMGLALPSLISASHVKAIILHQTSSEYVSVQFPQPLLSSLLGLQSLTYLHLSDCDLLSIPNDIGCLSSLEHLNLSGNYFVSLPESMSQLSNLRRLNLECCRWLQSLENVPLTIDFVIANHCKSLKRLPKLQFYPSMSDHSHLNFQCVDCFELADYIQSSDNILQGQCGRLPDIFDIIIPGSEIPKWFNHEFVGHELKAIREFIDFFSGGDQTSKNLEAHSGGNSHLMVPPVDFVEMTMLKLGSPELEISFTMAWLLWHNLDEIGLRVTASSVEPYAARWWNVIDESSCYI</sequence>
<gene>
    <name evidence="4" type="ORF">CMV_020924</name>
</gene>
<dbReference type="InterPro" id="IPR044974">
    <property type="entry name" value="Disease_R_plants"/>
</dbReference>
<feature type="domain" description="Disease resistance R13L4/SHOC-2-like LRR" evidence="3">
    <location>
        <begin position="218"/>
        <end position="319"/>
    </location>
</feature>
<dbReference type="SUPFAM" id="SSF52058">
    <property type="entry name" value="L domain-like"/>
    <property type="match status" value="2"/>
</dbReference>
<dbReference type="SMART" id="SM00369">
    <property type="entry name" value="LRR_TYP"/>
    <property type="match status" value="4"/>
</dbReference>
<evidence type="ECO:0000313" key="5">
    <source>
        <dbReference type="Proteomes" id="UP000737018"/>
    </source>
</evidence>
<keyword evidence="1" id="KW-0433">Leucine-rich repeat</keyword>
<dbReference type="Pfam" id="PF13855">
    <property type="entry name" value="LRR_8"/>
    <property type="match status" value="1"/>
</dbReference>
<protein>
    <recommendedName>
        <fullName evidence="3">Disease resistance R13L4/SHOC-2-like LRR domain-containing protein</fullName>
    </recommendedName>
</protein>
<dbReference type="InterPro" id="IPR003591">
    <property type="entry name" value="Leu-rich_rpt_typical-subtyp"/>
</dbReference>
<dbReference type="AlphaFoldDB" id="A0A8J4VM70"/>
<dbReference type="Gene3D" id="3.80.10.10">
    <property type="entry name" value="Ribonuclease Inhibitor"/>
    <property type="match status" value="3"/>
</dbReference>
<name>A0A8J4VM70_9ROSI</name>
<evidence type="ECO:0000256" key="1">
    <source>
        <dbReference type="ARBA" id="ARBA00022614"/>
    </source>
</evidence>
<dbReference type="GO" id="GO:0006952">
    <property type="term" value="P:defense response"/>
    <property type="evidence" value="ECO:0007669"/>
    <property type="project" value="InterPro"/>
</dbReference>
<dbReference type="InterPro" id="IPR001611">
    <property type="entry name" value="Leu-rich_rpt"/>
</dbReference>
<evidence type="ECO:0000313" key="4">
    <source>
        <dbReference type="EMBL" id="KAF3953651.1"/>
    </source>
</evidence>
<dbReference type="Proteomes" id="UP000737018">
    <property type="component" value="Unassembled WGS sequence"/>
</dbReference>
<dbReference type="InterPro" id="IPR032675">
    <property type="entry name" value="LRR_dom_sf"/>
</dbReference>
<dbReference type="PANTHER" id="PTHR11017:SF559">
    <property type="entry name" value="DISEASE RESISTANCE PROTEIN CHL1"/>
    <property type="match status" value="1"/>
</dbReference>
<organism evidence="4 5">
    <name type="scientific">Castanea mollissima</name>
    <name type="common">Chinese chestnut</name>
    <dbReference type="NCBI Taxonomy" id="60419"/>
    <lineage>
        <taxon>Eukaryota</taxon>
        <taxon>Viridiplantae</taxon>
        <taxon>Streptophyta</taxon>
        <taxon>Embryophyta</taxon>
        <taxon>Tracheophyta</taxon>
        <taxon>Spermatophyta</taxon>
        <taxon>Magnoliopsida</taxon>
        <taxon>eudicotyledons</taxon>
        <taxon>Gunneridae</taxon>
        <taxon>Pentapetalae</taxon>
        <taxon>rosids</taxon>
        <taxon>fabids</taxon>
        <taxon>Fagales</taxon>
        <taxon>Fagaceae</taxon>
        <taxon>Castanea</taxon>
    </lineage>
</organism>
<comment type="caution">
    <text evidence="4">The sequence shown here is derived from an EMBL/GenBank/DDBJ whole genome shotgun (WGS) entry which is preliminary data.</text>
</comment>
<dbReference type="PANTHER" id="PTHR11017">
    <property type="entry name" value="LEUCINE-RICH REPEAT-CONTAINING PROTEIN"/>
    <property type="match status" value="1"/>
</dbReference>
<dbReference type="Pfam" id="PF23598">
    <property type="entry name" value="LRR_14"/>
    <property type="match status" value="1"/>
</dbReference>
<evidence type="ECO:0000259" key="3">
    <source>
        <dbReference type="Pfam" id="PF23598"/>
    </source>
</evidence>
<keyword evidence="2" id="KW-0677">Repeat</keyword>